<reference evidence="2" key="1">
    <citation type="journal article" date="2017" name="Nature">
        <title>The genome of Chenopodium quinoa.</title>
        <authorList>
            <person name="Jarvis D.E."/>
            <person name="Ho Y.S."/>
            <person name="Lightfoot D.J."/>
            <person name="Schmoeckel S.M."/>
            <person name="Li B."/>
            <person name="Borm T.J.A."/>
            <person name="Ohyanagi H."/>
            <person name="Mineta K."/>
            <person name="Michell C.T."/>
            <person name="Saber N."/>
            <person name="Kharbatia N.M."/>
            <person name="Rupper R.R."/>
            <person name="Sharp A.R."/>
            <person name="Dally N."/>
            <person name="Boughton B.A."/>
            <person name="Woo Y.H."/>
            <person name="Gao G."/>
            <person name="Schijlen E.G.W.M."/>
            <person name="Guo X."/>
            <person name="Momin A.A."/>
            <person name="Negrao S."/>
            <person name="Al-Babili S."/>
            <person name="Gehring C."/>
            <person name="Roessner U."/>
            <person name="Jung C."/>
            <person name="Murphy K."/>
            <person name="Arold S.T."/>
            <person name="Gojobori T."/>
            <person name="van der Linden C.G."/>
            <person name="van Loo E.N."/>
            <person name="Jellen E.N."/>
            <person name="Maughan P.J."/>
            <person name="Tester M."/>
        </authorList>
    </citation>
    <scope>NUCLEOTIDE SEQUENCE [LARGE SCALE GENOMIC DNA]</scope>
    <source>
        <strain evidence="2">cv. PI 614886</strain>
    </source>
</reference>
<proteinExistence type="predicted"/>
<evidence type="ECO:0000313" key="2">
    <source>
        <dbReference type="EnsemblPlants" id="AUR62036064-RA:cds"/>
    </source>
</evidence>
<dbReference type="Pfam" id="PF13456">
    <property type="entry name" value="RVT_3"/>
    <property type="match status" value="1"/>
</dbReference>
<dbReference type="EnsemblPlants" id="AUR62036064-RA">
    <property type="protein sequence ID" value="AUR62036064-RA:cds"/>
    <property type="gene ID" value="AUR62036064"/>
</dbReference>
<dbReference type="GO" id="GO:0004523">
    <property type="term" value="F:RNA-DNA hybrid ribonuclease activity"/>
    <property type="evidence" value="ECO:0007669"/>
    <property type="project" value="InterPro"/>
</dbReference>
<evidence type="ECO:0000313" key="3">
    <source>
        <dbReference type="Proteomes" id="UP000596660"/>
    </source>
</evidence>
<name>A0A803MVY7_CHEQI</name>
<dbReference type="GO" id="GO:0003676">
    <property type="term" value="F:nucleic acid binding"/>
    <property type="evidence" value="ECO:0007669"/>
    <property type="project" value="InterPro"/>
</dbReference>
<evidence type="ECO:0000259" key="1">
    <source>
        <dbReference type="Pfam" id="PF13456"/>
    </source>
</evidence>
<protein>
    <recommendedName>
        <fullName evidence="1">RNase H type-1 domain-containing protein</fullName>
    </recommendedName>
</protein>
<dbReference type="Gramene" id="AUR62036064-RA">
    <property type="protein sequence ID" value="AUR62036064-RA:cds"/>
    <property type="gene ID" value="AUR62036064"/>
</dbReference>
<dbReference type="AlphaFoldDB" id="A0A803MVY7"/>
<accession>A0A803MVY7</accession>
<dbReference type="Proteomes" id="UP000596660">
    <property type="component" value="Unplaced"/>
</dbReference>
<organism evidence="2 3">
    <name type="scientific">Chenopodium quinoa</name>
    <name type="common">Quinoa</name>
    <dbReference type="NCBI Taxonomy" id="63459"/>
    <lineage>
        <taxon>Eukaryota</taxon>
        <taxon>Viridiplantae</taxon>
        <taxon>Streptophyta</taxon>
        <taxon>Embryophyta</taxon>
        <taxon>Tracheophyta</taxon>
        <taxon>Spermatophyta</taxon>
        <taxon>Magnoliopsida</taxon>
        <taxon>eudicotyledons</taxon>
        <taxon>Gunneridae</taxon>
        <taxon>Pentapetalae</taxon>
        <taxon>Caryophyllales</taxon>
        <taxon>Chenopodiaceae</taxon>
        <taxon>Chenopodioideae</taxon>
        <taxon>Atripliceae</taxon>
        <taxon>Chenopodium</taxon>
    </lineage>
</organism>
<dbReference type="InterPro" id="IPR002156">
    <property type="entry name" value="RNaseH_domain"/>
</dbReference>
<feature type="domain" description="RNase H type-1" evidence="1">
    <location>
        <begin position="72"/>
        <end position="125"/>
    </location>
</feature>
<sequence>MVLHSNEKTFLLLMLSIEQSGLLGNMRKQTWFCPLRSTKACQSTKHGLRLLLECSKLTLTLPALVTKPLALEGVMRDHTNDIMAATCVQVQGSFEIDVAKVMAVRHALLIAMESGLSRVILEMDNLVQSFVKRHS</sequence>
<keyword evidence="3" id="KW-1185">Reference proteome</keyword>
<reference evidence="2" key="2">
    <citation type="submission" date="2021-03" db="UniProtKB">
        <authorList>
            <consortium name="EnsemblPlants"/>
        </authorList>
    </citation>
    <scope>IDENTIFICATION</scope>
</reference>